<gene>
    <name evidence="2" type="ORF">CMUS01_12379</name>
</gene>
<sequence length="99" mass="11042">MGLTMEVGEPLDGLEEDTESQREQEYAIEEGAENLRALPTEVKGICDEGERLCTESDDELGDEEGARDDDGRDEALFLSDLEAPHVELKSTTQNRLAWQ</sequence>
<dbReference type="Proteomes" id="UP000639643">
    <property type="component" value="Unassembled WGS sequence"/>
</dbReference>
<keyword evidence="3" id="KW-1185">Reference proteome</keyword>
<reference evidence="2" key="1">
    <citation type="journal article" date="2020" name="Phytopathology">
        <title>Genome Sequence Resources of Colletotrichum truncatum, C. plurivorum, C. musicola, and C. sojae: Four Species Pathogenic to Soybean (Glycine max).</title>
        <authorList>
            <person name="Rogerio F."/>
            <person name="Boufleur T.R."/>
            <person name="Ciampi-Guillardi M."/>
            <person name="Sukno S.A."/>
            <person name="Thon M.R."/>
            <person name="Massola Junior N.S."/>
            <person name="Baroncelli R."/>
        </authorList>
    </citation>
    <scope>NUCLEOTIDE SEQUENCE</scope>
    <source>
        <strain evidence="2">LFN0074</strain>
    </source>
</reference>
<dbReference type="EMBL" id="WIGM01000692">
    <property type="protein sequence ID" value="KAF6815771.1"/>
    <property type="molecule type" value="Genomic_DNA"/>
</dbReference>
<dbReference type="AlphaFoldDB" id="A0A8H6JND1"/>
<accession>A0A8H6JND1</accession>
<evidence type="ECO:0000256" key="1">
    <source>
        <dbReference type="SAM" id="MobiDB-lite"/>
    </source>
</evidence>
<feature type="region of interest" description="Disordered" evidence="1">
    <location>
        <begin position="49"/>
        <end position="70"/>
    </location>
</feature>
<comment type="caution">
    <text evidence="2">The sequence shown here is derived from an EMBL/GenBank/DDBJ whole genome shotgun (WGS) entry which is preliminary data.</text>
</comment>
<feature type="region of interest" description="Disordered" evidence="1">
    <location>
        <begin position="1"/>
        <end position="25"/>
    </location>
</feature>
<evidence type="ECO:0000313" key="3">
    <source>
        <dbReference type="Proteomes" id="UP000639643"/>
    </source>
</evidence>
<name>A0A8H6JND1_9PEZI</name>
<proteinExistence type="predicted"/>
<organism evidence="2 3">
    <name type="scientific">Colletotrichum musicola</name>
    <dbReference type="NCBI Taxonomy" id="2175873"/>
    <lineage>
        <taxon>Eukaryota</taxon>
        <taxon>Fungi</taxon>
        <taxon>Dikarya</taxon>
        <taxon>Ascomycota</taxon>
        <taxon>Pezizomycotina</taxon>
        <taxon>Sordariomycetes</taxon>
        <taxon>Hypocreomycetidae</taxon>
        <taxon>Glomerellales</taxon>
        <taxon>Glomerellaceae</taxon>
        <taxon>Colletotrichum</taxon>
        <taxon>Colletotrichum orchidearum species complex</taxon>
    </lineage>
</organism>
<protein>
    <submittedName>
        <fullName evidence="2">Uncharacterized protein</fullName>
    </submittedName>
</protein>
<feature type="compositionally biased region" description="Acidic residues" evidence="1">
    <location>
        <begin position="55"/>
        <end position="67"/>
    </location>
</feature>
<evidence type="ECO:0000313" key="2">
    <source>
        <dbReference type="EMBL" id="KAF6815771.1"/>
    </source>
</evidence>